<dbReference type="InterPro" id="IPR002018">
    <property type="entry name" value="CarbesteraseB"/>
</dbReference>
<dbReference type="PROSITE" id="PS00941">
    <property type="entry name" value="CARBOXYLESTERASE_B_2"/>
    <property type="match status" value="1"/>
</dbReference>
<dbReference type="Pfam" id="PF00135">
    <property type="entry name" value="COesterase"/>
    <property type="match status" value="1"/>
</dbReference>
<dbReference type="Proteomes" id="UP000054359">
    <property type="component" value="Unassembled WGS sequence"/>
</dbReference>
<dbReference type="AlphaFoldDB" id="A0A087UNN7"/>
<keyword evidence="3" id="KW-0378">Hydrolase</keyword>
<evidence type="ECO:0000259" key="7">
    <source>
        <dbReference type="Pfam" id="PF00135"/>
    </source>
</evidence>
<keyword evidence="5" id="KW-0812">Transmembrane</keyword>
<dbReference type="GO" id="GO:0005886">
    <property type="term" value="C:plasma membrane"/>
    <property type="evidence" value="ECO:0007669"/>
    <property type="project" value="TreeGrafter"/>
</dbReference>
<keyword evidence="6" id="KW-0732">Signal</keyword>
<dbReference type="PANTHER" id="PTHR43918:SF4">
    <property type="entry name" value="CARBOXYLIC ESTER HYDROLASE"/>
    <property type="match status" value="1"/>
</dbReference>
<gene>
    <name evidence="8" type="ORF">X975_25670</name>
</gene>
<dbReference type="ESTHER" id="9arac-a0a087unn7">
    <property type="family name" value="Carb_B_Arthropoda"/>
</dbReference>
<reference evidence="8 9" key="1">
    <citation type="submission" date="2013-11" db="EMBL/GenBank/DDBJ databases">
        <title>Genome sequencing of Stegodyphus mimosarum.</title>
        <authorList>
            <person name="Bechsgaard J."/>
        </authorList>
    </citation>
    <scope>NUCLEOTIDE SEQUENCE [LARGE SCALE GENOMIC DNA]</scope>
</reference>
<keyword evidence="5" id="KW-0472">Membrane</keyword>
<evidence type="ECO:0000256" key="4">
    <source>
        <dbReference type="ARBA" id="ARBA00023180"/>
    </source>
</evidence>
<feature type="signal peptide" evidence="6">
    <location>
        <begin position="1"/>
        <end position="21"/>
    </location>
</feature>
<dbReference type="InterPro" id="IPR050654">
    <property type="entry name" value="AChE-related_enzymes"/>
</dbReference>
<feature type="transmembrane region" description="Helical" evidence="5">
    <location>
        <begin position="580"/>
        <end position="604"/>
    </location>
</feature>
<feature type="non-terminal residue" evidence="8">
    <location>
        <position position="624"/>
    </location>
</feature>
<evidence type="ECO:0000256" key="1">
    <source>
        <dbReference type="ARBA" id="ARBA00005964"/>
    </source>
</evidence>
<dbReference type="GO" id="GO:0003990">
    <property type="term" value="F:acetylcholinesterase activity"/>
    <property type="evidence" value="ECO:0007669"/>
    <property type="project" value="TreeGrafter"/>
</dbReference>
<organism evidence="8 9">
    <name type="scientific">Stegodyphus mimosarum</name>
    <name type="common">African social velvet spider</name>
    <dbReference type="NCBI Taxonomy" id="407821"/>
    <lineage>
        <taxon>Eukaryota</taxon>
        <taxon>Metazoa</taxon>
        <taxon>Ecdysozoa</taxon>
        <taxon>Arthropoda</taxon>
        <taxon>Chelicerata</taxon>
        <taxon>Arachnida</taxon>
        <taxon>Araneae</taxon>
        <taxon>Araneomorphae</taxon>
        <taxon>Entelegynae</taxon>
        <taxon>Eresoidea</taxon>
        <taxon>Eresidae</taxon>
        <taxon>Stegodyphus</taxon>
    </lineage>
</organism>
<feature type="chain" id="PRO_5001830762" evidence="6">
    <location>
        <begin position="22"/>
        <end position="624"/>
    </location>
</feature>
<evidence type="ECO:0000256" key="5">
    <source>
        <dbReference type="SAM" id="Phobius"/>
    </source>
</evidence>
<keyword evidence="5" id="KW-1133">Transmembrane helix</keyword>
<dbReference type="GO" id="GO:0006581">
    <property type="term" value="P:acetylcholine catabolic process"/>
    <property type="evidence" value="ECO:0007669"/>
    <property type="project" value="TreeGrafter"/>
</dbReference>
<evidence type="ECO:0000313" key="9">
    <source>
        <dbReference type="Proteomes" id="UP000054359"/>
    </source>
</evidence>
<evidence type="ECO:0000313" key="8">
    <source>
        <dbReference type="EMBL" id="KFM78976.1"/>
    </source>
</evidence>
<keyword evidence="9" id="KW-1185">Reference proteome</keyword>
<dbReference type="STRING" id="407821.A0A087UNN7"/>
<dbReference type="GO" id="GO:0005615">
    <property type="term" value="C:extracellular space"/>
    <property type="evidence" value="ECO:0007669"/>
    <property type="project" value="TreeGrafter"/>
</dbReference>
<dbReference type="SUPFAM" id="SSF53474">
    <property type="entry name" value="alpha/beta-Hydrolases"/>
    <property type="match status" value="1"/>
</dbReference>
<keyword evidence="4" id="KW-0325">Glycoprotein</keyword>
<dbReference type="InterPro" id="IPR019819">
    <property type="entry name" value="Carboxylesterase_B_CS"/>
</dbReference>
<dbReference type="OMA" id="HKRGSVY"/>
<sequence>MTSNFLISLFAVCCIFGMSIADDLTIQTSTGILHGKRSEVLNKSLRLFLGIPYAEPPIGNLRFKRPIELLSEDVERDTAEFGPSCYQSPHLASLISPLLKPNEAEISEDCLYLNVYIPGERKPDRPLSVMVWLAGEGFSFADPRQFDGRYLAVEGDVIVVTVGYRLGVFGFLNADTVDAPGNAGLFDQRMALKWVKKNIAKFGGNPQSVTLFGRFTGSMSAAIHAFSPLSKQEKLFDRVILQSGVPVGDWVFERSPLNTTFLLAEATDCVFENISDVISCLRNVPTDVLLSSSISIPETWRPSYDSTLVFENTLKSVIRGEYAPLEILVGITNDEGSLCTTALSAIESPLYQKFVDATLTSQEFKELLISNMLDVFKHNDTLINKLAIYNYNTPELPKLREEFVKFCGDMHVKTHALKLADITAQKQQKIFVYEFVYRPSFSSHPEFIRAAHGDDVLFTMGLPLQLTNLPEGERQLTNHMVKMIANFARSGNPSFDDLETSWPEYTAESRQILKIGKDSVVEQSPLDQSVEFWHGVIPAAQNRSCAAPAMAAFLTSDDQGHVSRKVSFLGSYISVPTAEYLMVALGFGTVVLFILMSLSLALMVKVRALMEIQELRENAPFLDA</sequence>
<dbReference type="GO" id="GO:0019695">
    <property type="term" value="P:choline metabolic process"/>
    <property type="evidence" value="ECO:0007669"/>
    <property type="project" value="TreeGrafter"/>
</dbReference>
<dbReference type="PANTHER" id="PTHR43918">
    <property type="entry name" value="ACETYLCHOLINESTERASE"/>
    <property type="match status" value="1"/>
</dbReference>
<name>A0A087UNN7_STEMI</name>
<keyword evidence="2" id="KW-0719">Serine esterase</keyword>
<feature type="domain" description="Carboxylesterase type B" evidence="7">
    <location>
        <begin position="23"/>
        <end position="533"/>
    </location>
</feature>
<evidence type="ECO:0000256" key="2">
    <source>
        <dbReference type="ARBA" id="ARBA00022487"/>
    </source>
</evidence>
<accession>A0A087UNN7</accession>
<dbReference type="EMBL" id="KK120759">
    <property type="protein sequence ID" value="KFM78976.1"/>
    <property type="molecule type" value="Genomic_DNA"/>
</dbReference>
<comment type="similarity">
    <text evidence="1">Belongs to the type-B carboxylesterase/lipase family.</text>
</comment>
<proteinExistence type="inferred from homology"/>
<dbReference type="OrthoDB" id="19653at2759"/>
<dbReference type="InterPro" id="IPR029058">
    <property type="entry name" value="AB_hydrolase_fold"/>
</dbReference>
<evidence type="ECO:0000256" key="3">
    <source>
        <dbReference type="ARBA" id="ARBA00022801"/>
    </source>
</evidence>
<evidence type="ECO:0000256" key="6">
    <source>
        <dbReference type="SAM" id="SignalP"/>
    </source>
</evidence>
<dbReference type="Gene3D" id="3.40.50.1820">
    <property type="entry name" value="alpha/beta hydrolase"/>
    <property type="match status" value="1"/>
</dbReference>
<protein>
    <submittedName>
        <fullName evidence="8">Cholinesterase</fullName>
    </submittedName>
</protein>